<reference evidence="2" key="1">
    <citation type="submission" date="2016-01" db="EMBL/GenBank/DDBJ databases">
        <title>Hydrogen oxidation by a methanotroph.</title>
        <authorList>
            <person name="Stott M.B."/>
        </authorList>
    </citation>
    <scope>NUCLEOTIDE SEQUENCE</scope>
    <source>
        <strain evidence="2">RTK17.1</strain>
    </source>
</reference>
<dbReference type="AlphaFoldDB" id="A0A1W5LD52"/>
<name>A0A1W5LD52_9BACT</name>
<dbReference type="Pfam" id="PF00027">
    <property type="entry name" value="cNMP_binding"/>
    <property type="match status" value="1"/>
</dbReference>
<dbReference type="InterPro" id="IPR018490">
    <property type="entry name" value="cNMP-bd_dom_sf"/>
</dbReference>
<evidence type="ECO:0000259" key="1">
    <source>
        <dbReference type="PROSITE" id="PS50042"/>
    </source>
</evidence>
<protein>
    <submittedName>
        <fullName evidence="2">Cyclic nucleotide-binding domain-containing protein</fullName>
    </submittedName>
</protein>
<dbReference type="InterPro" id="IPR000595">
    <property type="entry name" value="cNMP-bd_dom"/>
</dbReference>
<accession>A0A1W5LD52</accession>
<organism evidence="2">
    <name type="scientific">Candidatus Methylacidiphilum infernorum</name>
    <dbReference type="NCBI Taxonomy" id="511746"/>
    <lineage>
        <taxon>Bacteria</taxon>
        <taxon>Pseudomonadati</taxon>
        <taxon>Verrucomicrobiota</taxon>
        <taxon>Methylacidiphilae</taxon>
        <taxon>Methylacidiphilales</taxon>
        <taxon>Methylacidiphilaceae</taxon>
        <taxon>Methylacidiphilum (ex Ratnadevi et al. 2023)</taxon>
    </lineage>
</organism>
<dbReference type="EMBL" id="KU509476">
    <property type="protein sequence ID" value="ANC58275.1"/>
    <property type="molecule type" value="Genomic_DNA"/>
</dbReference>
<evidence type="ECO:0000313" key="2">
    <source>
        <dbReference type="EMBL" id="ANC58275.1"/>
    </source>
</evidence>
<dbReference type="InterPro" id="IPR014710">
    <property type="entry name" value="RmlC-like_jellyroll"/>
</dbReference>
<dbReference type="SUPFAM" id="SSF51206">
    <property type="entry name" value="cAMP-binding domain-like"/>
    <property type="match status" value="1"/>
</dbReference>
<dbReference type="PROSITE" id="PS50042">
    <property type="entry name" value="CNMP_BINDING_3"/>
    <property type="match status" value="1"/>
</dbReference>
<dbReference type="CDD" id="cd00038">
    <property type="entry name" value="CAP_ED"/>
    <property type="match status" value="1"/>
</dbReference>
<dbReference type="Gene3D" id="2.60.120.10">
    <property type="entry name" value="Jelly Rolls"/>
    <property type="match status" value="1"/>
</dbReference>
<proteinExistence type="predicted"/>
<feature type="domain" description="Cyclic nucleotide-binding" evidence="1">
    <location>
        <begin position="13"/>
        <end position="82"/>
    </location>
</feature>
<sequence>MNLLELQLSEHPFLKGIKEEYIKKLSTIASHVSYKAQGYLFWEGQKADQFFLIQKGFIALECYFPDRGVRTLQTISAGHVVGWSWICPPFLWHFSARVIEPVDALVFDAFQLRQMMEEDHSLGYELAMRIIPLILERLQATRLQFLDIYGQPHGD</sequence>
<gene>
    <name evidence="2" type="primary">crp</name>
</gene>